<feature type="region of interest" description="Disordered" evidence="2">
    <location>
        <begin position="270"/>
        <end position="289"/>
    </location>
</feature>
<sequence length="482" mass="55940">MNFWTTARIFIMSALIYFTTAEAKGEDDVCKTADCMRLGLELSDAINASADPCDDFYDYVCKKWKNKTKIPPYLPSYGHLWLIREEVAKKINETLRYKQIKLENQSFEDKIVMAYKSCMNGADELHELNSTLKSFGIDKWPMMLNSNETVNWTDIYRKIRIEGDMSFIFSINLKPYFYNTSQRAISIEKYEMVPPPDYSNKNFLQAYKKFITETVILFSRIAENEATVIAQNILDFELNLTKKLDDLSGLPDTGDFDIYSQDVTLVYDYGENEDSTSSPTEIQERESNHSTKLKDIDKVLNQTGWLQLIKDIFQDASVNLTEKEEVNIPEPSFLKHAMELLNSTSAATVNNYFGWMLLYKLGPIASHNIKKLNFEFNQVWRGLQGEEPRWRHCVNALNDPYDPILGYGLGRLYIDKYFNETEKQDVETIAKNVSEALKTVLQNNTWMDNATKANATKKLEHMVFKLGYPEEIKKRHIFKRDV</sequence>
<accession>A0A147BVD7</accession>
<proteinExistence type="inferred from homology"/>
<dbReference type="AlphaFoldDB" id="A0A147BVD7"/>
<protein>
    <submittedName>
        <fullName evidence="5">Putative peptidase family m13 includes neprilysin</fullName>
    </submittedName>
</protein>
<name>A0A147BVD7_IXORI</name>
<dbReference type="PANTHER" id="PTHR11733">
    <property type="entry name" value="ZINC METALLOPROTEASE FAMILY M13 NEPRILYSIN-RELATED"/>
    <property type="match status" value="1"/>
</dbReference>
<dbReference type="GO" id="GO:0016485">
    <property type="term" value="P:protein processing"/>
    <property type="evidence" value="ECO:0007669"/>
    <property type="project" value="TreeGrafter"/>
</dbReference>
<evidence type="ECO:0000259" key="4">
    <source>
        <dbReference type="Pfam" id="PF05649"/>
    </source>
</evidence>
<dbReference type="PANTHER" id="PTHR11733:SF241">
    <property type="entry name" value="GH26575P-RELATED"/>
    <property type="match status" value="1"/>
</dbReference>
<dbReference type="EMBL" id="GEGO01000724">
    <property type="protein sequence ID" value="JAR94680.1"/>
    <property type="molecule type" value="Transcribed_RNA"/>
</dbReference>
<evidence type="ECO:0000256" key="1">
    <source>
        <dbReference type="ARBA" id="ARBA00007357"/>
    </source>
</evidence>
<feature type="chain" id="PRO_5007542975" evidence="3">
    <location>
        <begin position="24"/>
        <end position="482"/>
    </location>
</feature>
<dbReference type="GO" id="GO:0005886">
    <property type="term" value="C:plasma membrane"/>
    <property type="evidence" value="ECO:0007669"/>
    <property type="project" value="TreeGrafter"/>
</dbReference>
<dbReference type="GO" id="GO:0004222">
    <property type="term" value="F:metalloendopeptidase activity"/>
    <property type="evidence" value="ECO:0007669"/>
    <property type="project" value="InterPro"/>
</dbReference>
<organism evidence="5">
    <name type="scientific">Ixodes ricinus</name>
    <name type="common">Common tick</name>
    <name type="synonym">Acarus ricinus</name>
    <dbReference type="NCBI Taxonomy" id="34613"/>
    <lineage>
        <taxon>Eukaryota</taxon>
        <taxon>Metazoa</taxon>
        <taxon>Ecdysozoa</taxon>
        <taxon>Arthropoda</taxon>
        <taxon>Chelicerata</taxon>
        <taxon>Arachnida</taxon>
        <taxon>Acari</taxon>
        <taxon>Parasitiformes</taxon>
        <taxon>Ixodida</taxon>
        <taxon>Ixodoidea</taxon>
        <taxon>Ixodidae</taxon>
        <taxon>Ixodinae</taxon>
        <taxon>Ixodes</taxon>
    </lineage>
</organism>
<evidence type="ECO:0000256" key="2">
    <source>
        <dbReference type="SAM" id="MobiDB-lite"/>
    </source>
</evidence>
<reference evidence="5" key="1">
    <citation type="journal article" date="2018" name="PLoS Negl. Trop. Dis.">
        <title>Sialome diversity of ticks revealed by RNAseq of single tick salivary glands.</title>
        <authorList>
            <person name="Perner J."/>
            <person name="Kropackova S."/>
            <person name="Kopacek P."/>
            <person name="Ribeiro J.M."/>
        </authorList>
    </citation>
    <scope>NUCLEOTIDE SEQUENCE</scope>
    <source>
        <strain evidence="5">Siblings of single egg batch collected in Ceske Budejovice</strain>
        <tissue evidence="5">Salivary glands</tissue>
    </source>
</reference>
<dbReference type="InterPro" id="IPR000718">
    <property type="entry name" value="Peptidase_M13"/>
</dbReference>
<feature type="signal peptide" evidence="3">
    <location>
        <begin position="1"/>
        <end position="23"/>
    </location>
</feature>
<evidence type="ECO:0000256" key="3">
    <source>
        <dbReference type="SAM" id="SignalP"/>
    </source>
</evidence>
<dbReference type="Gene3D" id="1.10.1380.10">
    <property type="entry name" value="Neutral endopeptidase , domain2"/>
    <property type="match status" value="1"/>
</dbReference>
<dbReference type="PROSITE" id="PS51885">
    <property type="entry name" value="NEPRILYSIN"/>
    <property type="match status" value="1"/>
</dbReference>
<keyword evidence="3" id="KW-0732">Signal</keyword>
<evidence type="ECO:0000313" key="5">
    <source>
        <dbReference type="EMBL" id="JAR94680.1"/>
    </source>
</evidence>
<dbReference type="InterPro" id="IPR008753">
    <property type="entry name" value="Peptidase_M13_N"/>
</dbReference>
<dbReference type="InterPro" id="IPR042089">
    <property type="entry name" value="Peptidase_M13_dom_2"/>
</dbReference>
<dbReference type="SUPFAM" id="SSF55486">
    <property type="entry name" value="Metalloproteases ('zincins'), catalytic domain"/>
    <property type="match status" value="1"/>
</dbReference>
<dbReference type="Pfam" id="PF05649">
    <property type="entry name" value="Peptidase_M13_N"/>
    <property type="match status" value="1"/>
</dbReference>
<comment type="similarity">
    <text evidence="1">Belongs to the peptidase M13 family.</text>
</comment>
<feature type="domain" description="Peptidase M13 N-terminal" evidence="4">
    <location>
        <begin position="52"/>
        <end position="469"/>
    </location>
</feature>